<comment type="subcellular location">
    <subcellularLocation>
        <location evidence="1">Membrane</location>
        <topology evidence="1">Multi-pass membrane protein</topology>
    </subcellularLocation>
</comment>
<accession>A0A9N9VSV2</accession>
<reference evidence="6" key="1">
    <citation type="submission" date="2021-10" db="EMBL/GenBank/DDBJ databases">
        <authorList>
            <person name="Piombo E."/>
        </authorList>
    </citation>
    <scope>NUCLEOTIDE SEQUENCE</scope>
</reference>
<keyword evidence="3 5" id="KW-1133">Transmembrane helix</keyword>
<evidence type="ECO:0000256" key="4">
    <source>
        <dbReference type="ARBA" id="ARBA00023136"/>
    </source>
</evidence>
<dbReference type="InterPro" id="IPR005828">
    <property type="entry name" value="MFS_sugar_transport-like"/>
</dbReference>
<dbReference type="GO" id="GO:0005351">
    <property type="term" value="F:carbohydrate:proton symporter activity"/>
    <property type="evidence" value="ECO:0007669"/>
    <property type="project" value="TreeGrafter"/>
</dbReference>
<dbReference type="PANTHER" id="PTHR48022">
    <property type="entry name" value="PLASTIDIC GLUCOSE TRANSPORTER 4"/>
    <property type="match status" value="1"/>
</dbReference>
<gene>
    <name evidence="6" type="ORF">CRHIZ90672A_00003783</name>
</gene>
<dbReference type="GO" id="GO:0016020">
    <property type="term" value="C:membrane"/>
    <property type="evidence" value="ECO:0007669"/>
    <property type="project" value="UniProtKB-SubCell"/>
</dbReference>
<feature type="transmembrane region" description="Helical" evidence="5">
    <location>
        <begin position="44"/>
        <end position="63"/>
    </location>
</feature>
<dbReference type="InterPro" id="IPR036259">
    <property type="entry name" value="MFS_trans_sf"/>
</dbReference>
<evidence type="ECO:0000256" key="3">
    <source>
        <dbReference type="ARBA" id="ARBA00022989"/>
    </source>
</evidence>
<evidence type="ECO:0000256" key="5">
    <source>
        <dbReference type="SAM" id="Phobius"/>
    </source>
</evidence>
<feature type="transmembrane region" description="Helical" evidence="5">
    <location>
        <begin position="69"/>
        <end position="90"/>
    </location>
</feature>
<dbReference type="SUPFAM" id="SSF103473">
    <property type="entry name" value="MFS general substrate transporter"/>
    <property type="match status" value="1"/>
</dbReference>
<evidence type="ECO:0000256" key="2">
    <source>
        <dbReference type="ARBA" id="ARBA00022692"/>
    </source>
</evidence>
<keyword evidence="7" id="KW-1185">Reference proteome</keyword>
<proteinExistence type="predicted"/>
<dbReference type="Pfam" id="PF00083">
    <property type="entry name" value="Sugar_tr"/>
    <property type="match status" value="1"/>
</dbReference>
<evidence type="ECO:0000313" key="6">
    <source>
        <dbReference type="EMBL" id="CAH0027253.1"/>
    </source>
</evidence>
<dbReference type="InterPro" id="IPR050360">
    <property type="entry name" value="MFS_Sugar_Transporters"/>
</dbReference>
<keyword evidence="2 5" id="KW-0812">Transmembrane</keyword>
<organism evidence="6 7">
    <name type="scientific">Clonostachys rhizophaga</name>
    <dbReference type="NCBI Taxonomy" id="160324"/>
    <lineage>
        <taxon>Eukaryota</taxon>
        <taxon>Fungi</taxon>
        <taxon>Dikarya</taxon>
        <taxon>Ascomycota</taxon>
        <taxon>Pezizomycotina</taxon>
        <taxon>Sordariomycetes</taxon>
        <taxon>Hypocreomycetidae</taxon>
        <taxon>Hypocreales</taxon>
        <taxon>Bionectriaceae</taxon>
        <taxon>Clonostachys</taxon>
    </lineage>
</organism>
<name>A0A9N9VSV2_9HYPO</name>
<keyword evidence="4 5" id="KW-0472">Membrane</keyword>
<dbReference type="OrthoDB" id="6612291at2759"/>
<comment type="caution">
    <text evidence="6">The sequence shown here is derived from an EMBL/GenBank/DDBJ whole genome shotgun (WGS) entry which is preliminary data.</text>
</comment>
<sequence>MSLTIVMEGDDTSLMFSLFAFPPFVEKFGTYYPELGEKTIPGDWQVALGNAAACGVIFITFFAPNLEVLVAGQVLLGIPWCIFAIMGSAYSSEICPLALRGYLLAFVNICWVIGQFIAAGVLQAFVNDTSKSGHH</sequence>
<dbReference type="Gene3D" id="1.20.1250.20">
    <property type="entry name" value="MFS general substrate transporter like domains"/>
    <property type="match status" value="1"/>
</dbReference>
<evidence type="ECO:0000313" key="7">
    <source>
        <dbReference type="Proteomes" id="UP000696573"/>
    </source>
</evidence>
<dbReference type="EMBL" id="CABFNQ020000726">
    <property type="protein sequence ID" value="CAH0027253.1"/>
    <property type="molecule type" value="Genomic_DNA"/>
</dbReference>
<evidence type="ECO:0000256" key="1">
    <source>
        <dbReference type="ARBA" id="ARBA00004141"/>
    </source>
</evidence>
<dbReference type="Proteomes" id="UP000696573">
    <property type="component" value="Unassembled WGS sequence"/>
</dbReference>
<evidence type="ECO:0008006" key="8">
    <source>
        <dbReference type="Google" id="ProtNLM"/>
    </source>
</evidence>
<protein>
    <recommendedName>
        <fullName evidence="8">Major facilitator superfamily (MFS) profile domain-containing protein</fullName>
    </recommendedName>
</protein>
<dbReference type="PANTHER" id="PTHR48022:SF83">
    <property type="entry name" value="MAJOR FACILITATOR SUPERFAMILY (MFS) PROFILE DOMAIN-CONTAINING PROTEIN"/>
    <property type="match status" value="1"/>
</dbReference>
<feature type="transmembrane region" description="Helical" evidence="5">
    <location>
        <begin position="102"/>
        <end position="126"/>
    </location>
</feature>
<dbReference type="AlphaFoldDB" id="A0A9N9VSV2"/>